<dbReference type="SUPFAM" id="SSF53098">
    <property type="entry name" value="Ribonuclease H-like"/>
    <property type="match status" value="1"/>
</dbReference>
<dbReference type="AlphaFoldDB" id="A0A9Q0AKH8"/>
<evidence type="ECO:0000313" key="3">
    <source>
        <dbReference type="EMBL" id="KAI1856372.1"/>
    </source>
</evidence>
<dbReference type="SUPFAM" id="SSF101690">
    <property type="entry name" value="PAZ domain"/>
    <property type="match status" value="1"/>
</dbReference>
<name>A0A9Q0AKH8_9PEZI</name>
<dbReference type="InterPro" id="IPR003165">
    <property type="entry name" value="Piwi"/>
</dbReference>
<dbReference type="InterPro" id="IPR014811">
    <property type="entry name" value="ArgoL1"/>
</dbReference>
<dbReference type="PROSITE" id="PS50821">
    <property type="entry name" value="PAZ"/>
    <property type="match status" value="1"/>
</dbReference>
<protein>
    <submittedName>
        <fullName evidence="3">Uncharacterized protein</fullName>
    </submittedName>
</protein>
<dbReference type="CDD" id="cd02846">
    <property type="entry name" value="PAZ_argonaute_like"/>
    <property type="match status" value="1"/>
</dbReference>
<dbReference type="InterPro" id="IPR032472">
    <property type="entry name" value="ArgoL2"/>
</dbReference>
<dbReference type="Gene3D" id="2.170.260.10">
    <property type="entry name" value="paz domain"/>
    <property type="match status" value="1"/>
</dbReference>
<dbReference type="SMART" id="SM01163">
    <property type="entry name" value="DUF1785"/>
    <property type="match status" value="1"/>
</dbReference>
<dbReference type="Proteomes" id="UP000829685">
    <property type="component" value="Unassembled WGS sequence"/>
</dbReference>
<evidence type="ECO:0000313" key="4">
    <source>
        <dbReference type="Proteomes" id="UP000829685"/>
    </source>
</evidence>
<accession>A0A9Q0AKH8</accession>
<feature type="domain" description="PAZ" evidence="1">
    <location>
        <begin position="260"/>
        <end position="393"/>
    </location>
</feature>
<keyword evidence="4" id="KW-1185">Reference proteome</keyword>
<dbReference type="InterPro" id="IPR036085">
    <property type="entry name" value="PAZ_dom_sf"/>
</dbReference>
<dbReference type="GO" id="GO:0003723">
    <property type="term" value="F:RNA binding"/>
    <property type="evidence" value="ECO:0007669"/>
    <property type="project" value="InterPro"/>
</dbReference>
<dbReference type="EMBL" id="JAFIMR010000044">
    <property type="protein sequence ID" value="KAI1856372.1"/>
    <property type="molecule type" value="Genomic_DNA"/>
</dbReference>
<dbReference type="Gene3D" id="3.30.420.10">
    <property type="entry name" value="Ribonuclease H-like superfamily/Ribonuclease H"/>
    <property type="match status" value="1"/>
</dbReference>
<dbReference type="InterPro" id="IPR003100">
    <property type="entry name" value="PAZ_dom"/>
</dbReference>
<dbReference type="CDD" id="cd04657">
    <property type="entry name" value="Piwi_ago-like"/>
    <property type="match status" value="1"/>
</dbReference>
<organism evidence="3 4">
    <name type="scientific">Neoarthrinium moseri</name>
    <dbReference type="NCBI Taxonomy" id="1658444"/>
    <lineage>
        <taxon>Eukaryota</taxon>
        <taxon>Fungi</taxon>
        <taxon>Dikarya</taxon>
        <taxon>Ascomycota</taxon>
        <taxon>Pezizomycotina</taxon>
        <taxon>Sordariomycetes</taxon>
        <taxon>Xylariomycetidae</taxon>
        <taxon>Amphisphaeriales</taxon>
        <taxon>Apiosporaceae</taxon>
        <taxon>Neoarthrinium</taxon>
    </lineage>
</organism>
<dbReference type="Pfam" id="PF02170">
    <property type="entry name" value="PAZ"/>
    <property type="match status" value="1"/>
</dbReference>
<dbReference type="InterPro" id="IPR012337">
    <property type="entry name" value="RNaseH-like_sf"/>
</dbReference>
<comment type="caution">
    <text evidence="3">The sequence shown here is derived from an EMBL/GenBank/DDBJ whole genome shotgun (WGS) entry which is preliminary data.</text>
</comment>
<evidence type="ECO:0000259" key="2">
    <source>
        <dbReference type="PROSITE" id="PS50822"/>
    </source>
</evidence>
<dbReference type="Gene3D" id="3.40.50.2300">
    <property type="match status" value="1"/>
</dbReference>
<proteinExistence type="predicted"/>
<feature type="domain" description="Piwi" evidence="2">
    <location>
        <begin position="567"/>
        <end position="889"/>
    </location>
</feature>
<sequence length="931" mass="103917">MSTLTPDKAVTAKEDELVKSINGMEGLRLDDDLPFRAGHGTLGISTTLLANYVEIRPGNQNNPLILYSYGIEIKPQQERDQVPVGRARQQIVRLAFHRSMPDNLQKNAFTDYSEFVYFRTKPRTASNTVAVEYQDENETEPRPSPKRYNVMFNFTKTISIQDLVSSVSCTNPSDPSFRIAKGPLLQVLNTFLNHHARLNYKSLRQIGGNRTFFINNAAECLDLAGGLVLMLGFIGTVRAATNRILVNVQVKHGVFYQDGQLGQLMSAFTAKVNNIALLGKFLRRVRVLTTHILGKSGKQVERIHTIAGLATLDDGKTGNHKMAQPPRVPKLGAGPKDVSFWLSDDNGGRYISVYDFFKMRYGITLSQCDLPVVNVKSKQNPTYLPAELCRVIRGQPAMKKLSSSQTQTMIRYAVKKPQINQRSILSHGLKITGLDPKTNPKLGSFGIQVNPKLVPVQGRILQAPKVLYQGQKAATLSKARAWNLSGFRFQQPRELSQWAWMLVSVPGFTHSEDLGFFEPHIRRFRRSVASTGIVMSEPAANKHVRLHSVDDPELDGVIKRAAGLYQMLFVILPKKNSIYKRIKHLGDVKYGIVTCHMVADSLVTKGNQYCANVAAKVNLKLTGRNQEVERTRLPIVSDGCTMIIGADVTHPTAGISQDSAPSIAALVSNIDAKLAQWPAALSVQDEAREEMISGLKAMLVSRLQSWVATNKQHPQNIIYYRDGVSEGQYELVISHELALLREACKETYPPEATKKDFPRISIIIGGKRHHSRFYPTQAKHTDKNNPLPGTVVDRGVLPAERWSFFALPHSALQGTARPTHYTVIHDEVFRTAFRENEKLRQVYKNAADLVEDLTHSLSYTYGRATLPVSLCTPIYYAHLACERARCYLSNLYDTSPDVSVDGSSAQGQTPLIDMNAETKLHGRLKDIMFYI</sequence>
<dbReference type="Pfam" id="PF02171">
    <property type="entry name" value="Piwi"/>
    <property type="match status" value="1"/>
</dbReference>
<gene>
    <name evidence="3" type="ORF">JX265_011619</name>
</gene>
<dbReference type="Pfam" id="PF08699">
    <property type="entry name" value="ArgoL1"/>
    <property type="match status" value="1"/>
</dbReference>
<evidence type="ECO:0000259" key="1">
    <source>
        <dbReference type="PROSITE" id="PS50821"/>
    </source>
</evidence>
<dbReference type="PANTHER" id="PTHR22891">
    <property type="entry name" value="EUKARYOTIC TRANSLATION INITIATION FACTOR 2C"/>
    <property type="match status" value="1"/>
</dbReference>
<dbReference type="SMART" id="SM00950">
    <property type="entry name" value="Piwi"/>
    <property type="match status" value="1"/>
</dbReference>
<dbReference type="PROSITE" id="PS50822">
    <property type="entry name" value="PIWI"/>
    <property type="match status" value="1"/>
</dbReference>
<reference evidence="3" key="1">
    <citation type="submission" date="2021-03" db="EMBL/GenBank/DDBJ databases">
        <title>Revisited historic fungal species revealed as producer of novel bioactive compounds through whole genome sequencing and comparative genomics.</title>
        <authorList>
            <person name="Vignolle G.A."/>
            <person name="Hochenegger N."/>
            <person name="Mach R.L."/>
            <person name="Mach-Aigner A.R."/>
            <person name="Javad Rahimi M."/>
            <person name="Salim K.A."/>
            <person name="Chan C.M."/>
            <person name="Lim L.B.L."/>
            <person name="Cai F."/>
            <person name="Druzhinina I.S."/>
            <person name="U'Ren J.M."/>
            <person name="Derntl C."/>
        </authorList>
    </citation>
    <scope>NUCLEOTIDE SEQUENCE</scope>
    <source>
        <strain evidence="3">TUCIM 5799</strain>
    </source>
</reference>
<dbReference type="InterPro" id="IPR036397">
    <property type="entry name" value="RNaseH_sf"/>
</dbReference>
<dbReference type="Pfam" id="PF16488">
    <property type="entry name" value="ArgoL2"/>
    <property type="match status" value="1"/>
</dbReference>
<dbReference type="InterPro" id="IPR045246">
    <property type="entry name" value="Piwi_ago-like"/>
</dbReference>